<dbReference type="InParanoid" id="A0A369K650"/>
<dbReference type="GO" id="GO:0005739">
    <property type="term" value="C:mitochondrion"/>
    <property type="evidence" value="ECO:0007669"/>
    <property type="project" value="TreeGrafter"/>
</dbReference>
<dbReference type="SUPFAM" id="SSF56112">
    <property type="entry name" value="Protein kinase-like (PK-like)"/>
    <property type="match status" value="1"/>
</dbReference>
<dbReference type="InterPro" id="IPR011009">
    <property type="entry name" value="Kinase-like_dom_sf"/>
</dbReference>
<evidence type="ECO:0000313" key="2">
    <source>
        <dbReference type="Proteomes" id="UP000076154"/>
    </source>
</evidence>
<evidence type="ECO:0000313" key="1">
    <source>
        <dbReference type="EMBL" id="RDB29042.1"/>
    </source>
</evidence>
<dbReference type="Proteomes" id="UP000076154">
    <property type="component" value="Unassembled WGS sequence"/>
</dbReference>
<dbReference type="PANTHER" id="PTHR36091">
    <property type="entry name" value="ALTERED INHERITANCE OF MITOCHONDRIA PROTEIN 9, MITOCHONDRIAL"/>
    <property type="match status" value="1"/>
</dbReference>
<dbReference type="AlphaFoldDB" id="A0A369K650"/>
<dbReference type="STRING" id="39966.A0A369K650"/>
<dbReference type="PANTHER" id="PTHR36091:SF2">
    <property type="entry name" value="AMINOGLYCOSIDE PHOSPHOTRANSFERASE DOMAIN-CONTAINING PROTEIN"/>
    <property type="match status" value="1"/>
</dbReference>
<dbReference type="Gene3D" id="3.30.200.20">
    <property type="entry name" value="Phosphorylase Kinase, domain 1"/>
    <property type="match status" value="1"/>
</dbReference>
<proteinExistence type="predicted"/>
<name>A0A369K650_HYPMA</name>
<gene>
    <name evidence="1" type="primary">AIM9_1</name>
    <name evidence="1" type="ORF">Hypma_015140</name>
</gene>
<keyword evidence="2" id="KW-1185">Reference proteome</keyword>
<dbReference type="OrthoDB" id="2831558at2759"/>
<reference evidence="1" key="1">
    <citation type="submission" date="2018-04" db="EMBL/GenBank/DDBJ databases">
        <title>Whole genome sequencing of Hypsizygus marmoreus.</title>
        <authorList>
            <person name="Choi I.-G."/>
            <person name="Min B."/>
            <person name="Kim J.-G."/>
            <person name="Kim S."/>
            <person name="Oh Y.-L."/>
            <person name="Kong W.-S."/>
            <person name="Park H."/>
            <person name="Jeong J."/>
            <person name="Song E.-S."/>
        </authorList>
    </citation>
    <scope>NUCLEOTIDE SEQUENCE [LARGE SCALE GENOMIC DNA]</scope>
    <source>
        <strain evidence="1">51987-8</strain>
    </source>
</reference>
<comment type="caution">
    <text evidence="1">The sequence shown here is derived from an EMBL/GenBank/DDBJ whole genome shotgun (WGS) entry which is preliminary data.</text>
</comment>
<sequence>MLLFFDMRLCLGSATLVFNSLKAPVSLRSLYSSFTSSISTTTRLVPRGAFSIMANSQNDLFDYTSGRWVFNDALRHAERRLVFDVEGLRRLAAQSVGRSPADVVNLSKLAEGGFNRTFLITLRDDFQMVARIPYPATVPKYYAVASEVATMEFLRSSGLPVPQVYGYSPASDNAAKTEYIFMEFMRGTKLSDVWLELGEPDIVSILRQLAQLESQMMSISFPAGGSLYYPHDLEKVAERAAIPLKDDRFCIGPDTRLPMWYGRRSQLDVDRGPYESAEAALVAAARKELAYLEQFGQPLLPFRRERRDGYQYQEQSPSAHIENLERYLLIASSLVPRDPALSHFCIRHPDLQQSNIVVRRSSDSGWQVVSLLDWQHASILPLFLLAGVPQRLQNHDDPVSQSMTPPSLPENFDELEETERTAVEEVYRRRLVHYHYVTNTEEYNKPHYGALTDPMCVLRSRLFHHASNPWEGETLELKVALIRATERWETLTGGGAPCPVVFDAEDARETTELNEVQSKADKAFEVWQNMLGLGPEGWVPTQDYKEAVALCKQIKEEALTEVTSEEERAEIMVHWPWDDMDEGKYM</sequence>
<dbReference type="InterPro" id="IPR051035">
    <property type="entry name" value="Mito_inheritance_9"/>
</dbReference>
<protein>
    <submittedName>
        <fullName evidence="1">Altered inheritance of mitochondria protein 9, mitochondrial</fullName>
    </submittedName>
</protein>
<dbReference type="EMBL" id="LUEZ02000010">
    <property type="protein sequence ID" value="RDB29042.1"/>
    <property type="molecule type" value="Genomic_DNA"/>
</dbReference>
<accession>A0A369K650</accession>
<organism evidence="1 2">
    <name type="scientific">Hypsizygus marmoreus</name>
    <name type="common">White beech mushroom</name>
    <name type="synonym">Agaricus marmoreus</name>
    <dbReference type="NCBI Taxonomy" id="39966"/>
    <lineage>
        <taxon>Eukaryota</taxon>
        <taxon>Fungi</taxon>
        <taxon>Dikarya</taxon>
        <taxon>Basidiomycota</taxon>
        <taxon>Agaricomycotina</taxon>
        <taxon>Agaricomycetes</taxon>
        <taxon>Agaricomycetidae</taxon>
        <taxon>Agaricales</taxon>
        <taxon>Tricholomatineae</taxon>
        <taxon>Lyophyllaceae</taxon>
        <taxon>Hypsizygus</taxon>
    </lineage>
</organism>